<evidence type="ECO:0000313" key="4">
    <source>
        <dbReference type="Proteomes" id="UP000019487"/>
    </source>
</evidence>
<reference evidence="3 4" key="1">
    <citation type="journal article" date="2014" name="Genome Announc.">
        <title>Draft genome sequence of Sclerotinia borealis, a psychrophilic plant pathogenic fungus.</title>
        <authorList>
            <person name="Mardanov A.V."/>
            <person name="Beletsky A.V."/>
            <person name="Kadnikov V.V."/>
            <person name="Ignatov A.N."/>
            <person name="Ravin N.V."/>
        </authorList>
    </citation>
    <scope>NUCLEOTIDE SEQUENCE [LARGE SCALE GENOMIC DNA]</scope>
    <source>
        <strain evidence="4">F-4157</strain>
    </source>
</reference>
<gene>
    <name evidence="3" type="ORF">SBOR_0477</name>
</gene>
<evidence type="ECO:0000313" key="3">
    <source>
        <dbReference type="EMBL" id="ESZ99067.1"/>
    </source>
</evidence>
<dbReference type="PANTHER" id="PTHR35910">
    <property type="entry name" value="2EXR DOMAIN-CONTAINING PROTEIN"/>
    <property type="match status" value="1"/>
</dbReference>
<dbReference type="PANTHER" id="PTHR35910:SF6">
    <property type="entry name" value="2EXR DOMAIN-CONTAINING PROTEIN"/>
    <property type="match status" value="1"/>
</dbReference>
<organism evidence="3 4">
    <name type="scientific">Sclerotinia borealis (strain F-4128)</name>
    <dbReference type="NCBI Taxonomy" id="1432307"/>
    <lineage>
        <taxon>Eukaryota</taxon>
        <taxon>Fungi</taxon>
        <taxon>Dikarya</taxon>
        <taxon>Ascomycota</taxon>
        <taxon>Pezizomycotina</taxon>
        <taxon>Leotiomycetes</taxon>
        <taxon>Helotiales</taxon>
        <taxon>Sclerotiniaceae</taxon>
        <taxon>Sclerotinia</taxon>
    </lineage>
</organism>
<dbReference type="HOGENOM" id="CLU_644036_0_0_1"/>
<protein>
    <recommendedName>
        <fullName evidence="2">2EXR domain-containing protein</fullName>
    </recommendedName>
</protein>
<dbReference type="AlphaFoldDB" id="W9CQG0"/>
<feature type="region of interest" description="Disordered" evidence="1">
    <location>
        <begin position="357"/>
        <end position="380"/>
    </location>
</feature>
<dbReference type="InterPro" id="IPR045518">
    <property type="entry name" value="2EXR"/>
</dbReference>
<evidence type="ECO:0000256" key="1">
    <source>
        <dbReference type="SAM" id="MobiDB-lite"/>
    </source>
</evidence>
<dbReference type="EMBL" id="AYSA01000024">
    <property type="protein sequence ID" value="ESZ99067.1"/>
    <property type="molecule type" value="Genomic_DNA"/>
</dbReference>
<comment type="caution">
    <text evidence="3">The sequence shown here is derived from an EMBL/GenBank/DDBJ whole genome shotgun (WGS) entry which is preliminary data.</text>
</comment>
<proteinExistence type="predicted"/>
<dbReference type="OrthoDB" id="3513892at2759"/>
<dbReference type="Pfam" id="PF20150">
    <property type="entry name" value="2EXR"/>
    <property type="match status" value="1"/>
</dbReference>
<feature type="compositionally biased region" description="Acidic residues" evidence="1">
    <location>
        <begin position="366"/>
        <end position="380"/>
    </location>
</feature>
<evidence type="ECO:0000259" key="2">
    <source>
        <dbReference type="Pfam" id="PF20150"/>
    </source>
</evidence>
<dbReference type="Proteomes" id="UP000019487">
    <property type="component" value="Unassembled WGS sequence"/>
</dbReference>
<feature type="domain" description="2EXR" evidence="2">
    <location>
        <begin position="90"/>
        <end position="173"/>
    </location>
</feature>
<accession>W9CQG0</accession>
<name>W9CQG0_SCLBF</name>
<sequence length="454" mass="51656">MISPSSWGVLRLDQLRGLTSAQLQLTAAAAISNMPIPSFSSSSSEGDLSEISVAYSLEATIPESIHSLKLGFPITVQANISDLSPTARTFPKFKELAVEVRDMIWKFSLPGPRIVDIIYNKDQDKYLSFHSKPPSLLHTNREARYVAQKIYNLCFETQSNLANIYIRFDTDIIYFANWLTGYKYAINGWFEHVNIGPIGKKGLGKHDLRSIQRVAVNSVYFDTPEYLTPVQKMQYFLRSVTPILDRFYSLKKLYVVVEDIDPYLRGEITFVAIPDDCHLHPEFCVFGGASEIVKGLEDLKWHLTSPWKIPAVSVVGAARSNHVSHMGQYQMCECNGLIPLQPGRAYRNHPCEAYHPNPDKTASVVAEDEGTSGVEDDLPEEDWGLSEDELKDLIADEYSYHRFIEKYCQGKYGVNHEQWLGADYDLRRFPQLTGFSAFWWSYLSKFLPDWAHLV</sequence>
<keyword evidence="4" id="KW-1185">Reference proteome</keyword>